<dbReference type="CDD" id="cd01115">
    <property type="entry name" value="SLC13_permease"/>
    <property type="match status" value="1"/>
</dbReference>
<feature type="transmembrane region" description="Helical" evidence="5">
    <location>
        <begin position="399"/>
        <end position="420"/>
    </location>
</feature>
<dbReference type="GO" id="GO:0005886">
    <property type="term" value="C:plasma membrane"/>
    <property type="evidence" value="ECO:0007669"/>
    <property type="project" value="TreeGrafter"/>
</dbReference>
<evidence type="ECO:0000256" key="4">
    <source>
        <dbReference type="ARBA" id="ARBA00023136"/>
    </source>
</evidence>
<feature type="transmembrane region" description="Helical" evidence="5">
    <location>
        <begin position="362"/>
        <end position="379"/>
    </location>
</feature>
<reference evidence="6 7" key="1">
    <citation type="submission" date="2019-05" db="EMBL/GenBank/DDBJ databases">
        <title>Verrucobacter flavum gen. nov., sp. nov. a new member of the family Verrucomicrobiaceae.</title>
        <authorList>
            <person name="Szuroczki S."/>
            <person name="Abbaszade G."/>
            <person name="Szabo A."/>
            <person name="Felfoldi T."/>
            <person name="Schumann P."/>
            <person name="Boka K."/>
            <person name="Keki Z."/>
            <person name="Toumi M."/>
            <person name="Toth E."/>
        </authorList>
    </citation>
    <scope>NUCLEOTIDE SEQUENCE [LARGE SCALE GENOMIC DNA]</scope>
    <source>
        <strain evidence="6 7">MG-N-17</strain>
    </source>
</reference>
<dbReference type="PANTHER" id="PTHR10283:SF82">
    <property type="entry name" value="SOLUTE CARRIER FAMILY 13 MEMBER 2"/>
    <property type="match status" value="1"/>
</dbReference>
<dbReference type="NCBIfam" id="TIGR00785">
    <property type="entry name" value="dass"/>
    <property type="match status" value="1"/>
</dbReference>
<feature type="transmembrane region" description="Helical" evidence="5">
    <location>
        <begin position="321"/>
        <end position="342"/>
    </location>
</feature>
<feature type="transmembrane region" description="Helical" evidence="5">
    <location>
        <begin position="164"/>
        <end position="180"/>
    </location>
</feature>
<sequence>MSQTHPPKNSVHDEHGNPIEDGFGWRHRSGLILAMLFLIGMFLGPPVFGLSPEGSKVALLALMMATLWITEAIPIPATALLPLLMLPLLGISTMKQAAAPYSDPIIYLFMGGFMLAIAMEQWNLHRRIALNIIASVGTRPRSILFGFLCAAAFLSMWTSNSATAMMMLPIGVSVYALLKSQQGDTPGNRELGAALVLAIAYGANIGGIGTLIGTPPNAVLKAHLQNQHGIEIGFGQWMLIGVPLILISLPLVQLILTRLSFRISNQEVPGVKEALTTQRQSLGRMSQAEWSVCAVFGLAIVLWISRELWKAPPPAIATDPWSLGALITDEVIAIGCALLLFLIPSGKGSGSFVLDHTCLKKLPWDVLILFGGGLSLAAAMEKTGVIKNLAIAMQGMAGWPALVIVFIVTAVMIVATALTSNTATATAFLPVISGLAIGINQPVILLAVPVAIAASADFALPVGTPPNAVAYGSGLVTLPRMFRAGLWVDLLFALLIPILMWTIGRWAFAEFMVTKSVP</sequence>
<proteinExistence type="predicted"/>
<feature type="transmembrane region" description="Helical" evidence="5">
    <location>
        <begin position="31"/>
        <end position="50"/>
    </location>
</feature>
<feature type="transmembrane region" description="Helical" evidence="5">
    <location>
        <begin position="427"/>
        <end position="452"/>
    </location>
</feature>
<comment type="subcellular location">
    <subcellularLocation>
        <location evidence="1">Membrane</location>
        <topology evidence="1">Multi-pass membrane protein</topology>
    </subcellularLocation>
</comment>
<evidence type="ECO:0000313" key="6">
    <source>
        <dbReference type="EMBL" id="TLD70759.1"/>
    </source>
</evidence>
<keyword evidence="2 5" id="KW-0812">Transmembrane</keyword>
<feature type="transmembrane region" description="Helical" evidence="5">
    <location>
        <begin position="288"/>
        <end position="309"/>
    </location>
</feature>
<dbReference type="InterPro" id="IPR001898">
    <property type="entry name" value="SLC13A/DASS"/>
</dbReference>
<protein>
    <submittedName>
        <fullName evidence="6">DASS family sodium-coupled anion symporter</fullName>
    </submittedName>
</protein>
<evidence type="ECO:0000256" key="3">
    <source>
        <dbReference type="ARBA" id="ARBA00022989"/>
    </source>
</evidence>
<feature type="transmembrane region" description="Helical" evidence="5">
    <location>
        <begin position="234"/>
        <end position="256"/>
    </location>
</feature>
<organism evidence="6 7">
    <name type="scientific">Phragmitibacter flavus</name>
    <dbReference type="NCBI Taxonomy" id="2576071"/>
    <lineage>
        <taxon>Bacteria</taxon>
        <taxon>Pseudomonadati</taxon>
        <taxon>Verrucomicrobiota</taxon>
        <taxon>Verrucomicrobiia</taxon>
        <taxon>Verrucomicrobiales</taxon>
        <taxon>Verrucomicrobiaceae</taxon>
        <taxon>Phragmitibacter</taxon>
    </lineage>
</organism>
<comment type="caution">
    <text evidence="6">The sequence shown here is derived from an EMBL/GenBank/DDBJ whole genome shotgun (WGS) entry which is preliminary data.</text>
</comment>
<evidence type="ECO:0000256" key="1">
    <source>
        <dbReference type="ARBA" id="ARBA00004141"/>
    </source>
</evidence>
<gene>
    <name evidence="6" type="ORF">FEM03_10645</name>
</gene>
<keyword evidence="7" id="KW-1185">Reference proteome</keyword>
<dbReference type="GO" id="GO:1905039">
    <property type="term" value="P:carboxylic acid transmembrane transport"/>
    <property type="evidence" value="ECO:0007669"/>
    <property type="project" value="UniProtKB-ARBA"/>
</dbReference>
<dbReference type="OrthoDB" id="9766267at2"/>
<dbReference type="AlphaFoldDB" id="A0A5R8KGN5"/>
<feature type="transmembrane region" description="Helical" evidence="5">
    <location>
        <begin position="192"/>
        <end position="214"/>
    </location>
</feature>
<feature type="transmembrane region" description="Helical" evidence="5">
    <location>
        <begin position="490"/>
        <end position="508"/>
    </location>
</feature>
<dbReference type="GO" id="GO:0008514">
    <property type="term" value="F:organic anion transmembrane transporter activity"/>
    <property type="evidence" value="ECO:0007669"/>
    <property type="project" value="UniProtKB-ARBA"/>
</dbReference>
<dbReference type="Proteomes" id="UP000306196">
    <property type="component" value="Unassembled WGS sequence"/>
</dbReference>
<dbReference type="EMBL" id="VAUV01000007">
    <property type="protein sequence ID" value="TLD70759.1"/>
    <property type="molecule type" value="Genomic_DNA"/>
</dbReference>
<dbReference type="RefSeq" id="WP_138086230.1">
    <property type="nucleotide sequence ID" value="NZ_VAUV01000007.1"/>
</dbReference>
<dbReference type="PANTHER" id="PTHR10283">
    <property type="entry name" value="SOLUTE CARRIER FAMILY 13 MEMBER"/>
    <property type="match status" value="1"/>
</dbReference>
<feature type="transmembrane region" description="Helical" evidence="5">
    <location>
        <begin position="57"/>
        <end position="85"/>
    </location>
</feature>
<evidence type="ECO:0000256" key="2">
    <source>
        <dbReference type="ARBA" id="ARBA00022692"/>
    </source>
</evidence>
<evidence type="ECO:0000313" key="7">
    <source>
        <dbReference type="Proteomes" id="UP000306196"/>
    </source>
</evidence>
<feature type="transmembrane region" description="Helical" evidence="5">
    <location>
        <begin position="105"/>
        <end position="122"/>
    </location>
</feature>
<name>A0A5R8KGN5_9BACT</name>
<evidence type="ECO:0000256" key="5">
    <source>
        <dbReference type="SAM" id="Phobius"/>
    </source>
</evidence>
<keyword evidence="4 5" id="KW-0472">Membrane</keyword>
<dbReference type="Pfam" id="PF00939">
    <property type="entry name" value="Na_sulph_symp"/>
    <property type="match status" value="1"/>
</dbReference>
<accession>A0A5R8KGN5</accession>
<keyword evidence="3 5" id="KW-1133">Transmembrane helix</keyword>